<dbReference type="Proteomes" id="UP000596660">
    <property type="component" value="Unplaced"/>
</dbReference>
<evidence type="ECO:0000256" key="1">
    <source>
        <dbReference type="SAM" id="MobiDB-lite"/>
    </source>
</evidence>
<evidence type="ECO:0000313" key="2">
    <source>
        <dbReference type="EnsemblPlants" id="AUR62032566-RA:cds"/>
    </source>
</evidence>
<dbReference type="AlphaFoldDB" id="A0A803MMR5"/>
<dbReference type="EnsemblPlants" id="AUR62032566-RA">
    <property type="protein sequence ID" value="AUR62032566-RA:cds"/>
    <property type="gene ID" value="AUR62032566"/>
</dbReference>
<accession>A0A803MMR5</accession>
<dbReference type="Gramene" id="AUR62032566-RA">
    <property type="protein sequence ID" value="AUR62032566-RA:cds"/>
    <property type="gene ID" value="AUR62032566"/>
</dbReference>
<feature type="region of interest" description="Disordered" evidence="1">
    <location>
        <begin position="1"/>
        <end position="39"/>
    </location>
</feature>
<reference evidence="2" key="2">
    <citation type="submission" date="2021-03" db="UniProtKB">
        <authorList>
            <consortium name="EnsemblPlants"/>
        </authorList>
    </citation>
    <scope>IDENTIFICATION</scope>
</reference>
<dbReference type="OMA" id="SQHEEIP"/>
<keyword evidence="3" id="KW-1185">Reference proteome</keyword>
<proteinExistence type="predicted"/>
<sequence length="118" mass="12831">MEAEPSTVFEPINKPCPIQVPNTDDDPNKPDPMKESPVVGDADTAIRNFDLNADVVAAENQEVGPTVTAAENAAASVEHPPESKNEELLSEVDGMAIDPHQIAQFNSRIDEDEDYDEE</sequence>
<organism evidence="2 3">
    <name type="scientific">Chenopodium quinoa</name>
    <name type="common">Quinoa</name>
    <dbReference type="NCBI Taxonomy" id="63459"/>
    <lineage>
        <taxon>Eukaryota</taxon>
        <taxon>Viridiplantae</taxon>
        <taxon>Streptophyta</taxon>
        <taxon>Embryophyta</taxon>
        <taxon>Tracheophyta</taxon>
        <taxon>Spermatophyta</taxon>
        <taxon>Magnoliopsida</taxon>
        <taxon>eudicotyledons</taxon>
        <taxon>Gunneridae</taxon>
        <taxon>Pentapetalae</taxon>
        <taxon>Caryophyllales</taxon>
        <taxon>Chenopodiaceae</taxon>
        <taxon>Chenopodioideae</taxon>
        <taxon>Atripliceae</taxon>
        <taxon>Chenopodium</taxon>
    </lineage>
</organism>
<evidence type="ECO:0000313" key="3">
    <source>
        <dbReference type="Proteomes" id="UP000596660"/>
    </source>
</evidence>
<protein>
    <submittedName>
        <fullName evidence="2">Uncharacterized protein</fullName>
    </submittedName>
</protein>
<reference evidence="2" key="1">
    <citation type="journal article" date="2017" name="Nature">
        <title>The genome of Chenopodium quinoa.</title>
        <authorList>
            <person name="Jarvis D.E."/>
            <person name="Ho Y.S."/>
            <person name="Lightfoot D.J."/>
            <person name="Schmoeckel S.M."/>
            <person name="Li B."/>
            <person name="Borm T.J.A."/>
            <person name="Ohyanagi H."/>
            <person name="Mineta K."/>
            <person name="Michell C.T."/>
            <person name="Saber N."/>
            <person name="Kharbatia N.M."/>
            <person name="Rupper R.R."/>
            <person name="Sharp A.R."/>
            <person name="Dally N."/>
            <person name="Boughton B.A."/>
            <person name="Woo Y.H."/>
            <person name="Gao G."/>
            <person name="Schijlen E.G.W.M."/>
            <person name="Guo X."/>
            <person name="Momin A.A."/>
            <person name="Negrao S."/>
            <person name="Al-Babili S."/>
            <person name="Gehring C."/>
            <person name="Roessner U."/>
            <person name="Jung C."/>
            <person name="Murphy K."/>
            <person name="Arold S.T."/>
            <person name="Gojobori T."/>
            <person name="van der Linden C.G."/>
            <person name="van Loo E.N."/>
            <person name="Jellen E.N."/>
            <person name="Maughan P.J."/>
            <person name="Tester M."/>
        </authorList>
    </citation>
    <scope>NUCLEOTIDE SEQUENCE [LARGE SCALE GENOMIC DNA]</scope>
    <source>
        <strain evidence="2">cv. PI 614886</strain>
    </source>
</reference>
<name>A0A803MMR5_CHEQI</name>